<evidence type="ECO:0000259" key="2">
    <source>
        <dbReference type="Pfam" id="PF20441"/>
    </source>
</evidence>
<protein>
    <submittedName>
        <fullName evidence="3">Phage terminase</fullName>
    </submittedName>
</protein>
<dbReference type="Pfam" id="PF03354">
    <property type="entry name" value="TerL_ATPase"/>
    <property type="match status" value="1"/>
</dbReference>
<evidence type="ECO:0000313" key="4">
    <source>
        <dbReference type="Proteomes" id="UP000031620"/>
    </source>
</evidence>
<organism evidence="3 4">
    <name type="scientific">Paucilactobacillus hokkaidonensis JCM 18461</name>
    <dbReference type="NCBI Taxonomy" id="1291742"/>
    <lineage>
        <taxon>Bacteria</taxon>
        <taxon>Bacillati</taxon>
        <taxon>Bacillota</taxon>
        <taxon>Bacilli</taxon>
        <taxon>Lactobacillales</taxon>
        <taxon>Lactobacillaceae</taxon>
        <taxon>Paucilactobacillus</taxon>
    </lineage>
</organism>
<evidence type="ECO:0000313" key="3">
    <source>
        <dbReference type="EMBL" id="BAP85520.1"/>
    </source>
</evidence>
<dbReference type="Pfam" id="PF20441">
    <property type="entry name" value="TerL_nuclease"/>
    <property type="match status" value="1"/>
</dbReference>
<dbReference type="Gene3D" id="3.40.50.300">
    <property type="entry name" value="P-loop containing nucleotide triphosphate hydrolases"/>
    <property type="match status" value="1"/>
</dbReference>
<dbReference type="EMBL" id="AP014680">
    <property type="protein sequence ID" value="BAP85520.1"/>
    <property type="molecule type" value="Genomic_DNA"/>
</dbReference>
<dbReference type="PANTHER" id="PTHR41287">
    <property type="match status" value="1"/>
</dbReference>
<name>A0A0A1GU59_9LACO</name>
<dbReference type="HOGENOM" id="CLU_026632_1_0_9"/>
<dbReference type="GO" id="GO:0004519">
    <property type="term" value="F:endonuclease activity"/>
    <property type="evidence" value="ECO:0007669"/>
    <property type="project" value="InterPro"/>
</dbReference>
<dbReference type="InterPro" id="IPR027417">
    <property type="entry name" value="P-loop_NTPase"/>
</dbReference>
<proteinExistence type="predicted"/>
<dbReference type="AlphaFoldDB" id="A0A0A1GU59"/>
<feature type="domain" description="Terminase large subunit-like ATPase" evidence="1">
    <location>
        <begin position="66"/>
        <end position="230"/>
    </location>
</feature>
<gene>
    <name evidence="3" type="ORF">LOOC260_109810</name>
</gene>
<dbReference type="InterPro" id="IPR046462">
    <property type="entry name" value="TerL_nuclease"/>
</dbReference>
<dbReference type="PANTHER" id="PTHR41287:SF1">
    <property type="entry name" value="PROTEIN YMFN"/>
    <property type="match status" value="1"/>
</dbReference>
<dbReference type="InterPro" id="IPR005021">
    <property type="entry name" value="Terminase_largesu-like"/>
</dbReference>
<dbReference type="STRING" id="1291742.LOOC260_109810"/>
<accession>A0A0A1GU59</accession>
<dbReference type="Proteomes" id="UP000031620">
    <property type="component" value="Chromosome"/>
</dbReference>
<reference evidence="3 4" key="1">
    <citation type="submission" date="2014-11" db="EMBL/GenBank/DDBJ databases">
        <title>Complete genome sequence and analysis of Lactobacillus hokkaidonensis LOOC260T.</title>
        <authorList>
            <person name="Tanizawa Y."/>
            <person name="Tohno M."/>
            <person name="Kaminuma E."/>
            <person name="Nakamura Y."/>
            <person name="Arita M."/>
        </authorList>
    </citation>
    <scope>NUCLEOTIDE SEQUENCE [LARGE SCALE GENOMIC DNA]</scope>
    <source>
        <strain evidence="3 4">LOOC260</strain>
    </source>
</reference>
<feature type="domain" description="Terminase large subunit-like endonuclease" evidence="2">
    <location>
        <begin position="248"/>
        <end position="523"/>
    </location>
</feature>
<dbReference type="InterPro" id="IPR046461">
    <property type="entry name" value="TerL_ATPase"/>
</dbReference>
<sequence>MIHQKYVDEYIQAYNSGQIKLNKERIMLIEYLQKYVLSNDQLYFDEEKINDCVAFTEKWFFPTVLFQRFLFAFVFLYDTRTDDVYYDEHFWVLGRGAGKNGSISALSAFFISPLNNVPGYNGSIVANSEEQAKTSITEIYNTVQGSETLSDMFRANKSAIEVPDTSSVVTYQTSNGKTKDGLRDGFDVFDEIHMYADDSGVQVYESGLGKVPESRQFEVGSDGYVRDGYLDKKKDIALQVMQGELPPDTMFPFWCRLDDESEVDNVDMWEKANPMLSKPLTSYGKTLFRKIKKQYVKMQSEPSMREEFLTKRMDLPLKDPEKSVAPYDQVKATNQIIPYDKLIGHEAIGSVDFASIRDFTANGLTVKLDGKQYYLGHQFARKGFVDRYYGYSTNPADRPKNVPPIGKWEQQGLITILDESTIDPQKVVDWFVEQREKYLIKKVVLDNFRADLLRKFFEDAGFEVVVIRNPTAIDGLLAPRIENGFASGLYVWGDDPLLRWNTQNVLVTIDSRGNKKYGKKEEIRRKTDGFKAFEYGQYLVDELPDWDIGAELDMISDIDF</sequence>
<dbReference type="KEGG" id="lho:LOOC260_109810"/>
<dbReference type="RefSeq" id="WP_041093419.1">
    <property type="nucleotide sequence ID" value="NZ_AP014680.1"/>
</dbReference>
<evidence type="ECO:0000259" key="1">
    <source>
        <dbReference type="Pfam" id="PF03354"/>
    </source>
</evidence>